<evidence type="ECO:0000313" key="1">
    <source>
        <dbReference type="EMBL" id="CAG8675436.1"/>
    </source>
</evidence>
<protein>
    <submittedName>
        <fullName evidence="1">31108_t:CDS:1</fullName>
    </submittedName>
</protein>
<evidence type="ECO:0000313" key="2">
    <source>
        <dbReference type="Proteomes" id="UP000789901"/>
    </source>
</evidence>
<keyword evidence="2" id="KW-1185">Reference proteome</keyword>
<sequence>MKSVKNSLDLIEVCNDCKIYVNAGLRVIPQYHAIDMVGSKKAYRFMDLAQFQPFFQLLSLR</sequence>
<accession>A0ABN7UU00</accession>
<name>A0ABN7UU00_GIGMA</name>
<reference evidence="1 2" key="1">
    <citation type="submission" date="2021-06" db="EMBL/GenBank/DDBJ databases">
        <authorList>
            <person name="Kallberg Y."/>
            <person name="Tangrot J."/>
            <person name="Rosling A."/>
        </authorList>
    </citation>
    <scope>NUCLEOTIDE SEQUENCE [LARGE SCALE GENOMIC DNA]</scope>
    <source>
        <strain evidence="1 2">120-4 pot B 10/14</strain>
    </source>
</reference>
<proteinExistence type="predicted"/>
<dbReference type="Proteomes" id="UP000789901">
    <property type="component" value="Unassembled WGS sequence"/>
</dbReference>
<gene>
    <name evidence="1" type="ORF">GMARGA_LOCUS10664</name>
</gene>
<dbReference type="EMBL" id="CAJVQB010006013">
    <property type="protein sequence ID" value="CAG8675436.1"/>
    <property type="molecule type" value="Genomic_DNA"/>
</dbReference>
<organism evidence="1 2">
    <name type="scientific">Gigaspora margarita</name>
    <dbReference type="NCBI Taxonomy" id="4874"/>
    <lineage>
        <taxon>Eukaryota</taxon>
        <taxon>Fungi</taxon>
        <taxon>Fungi incertae sedis</taxon>
        <taxon>Mucoromycota</taxon>
        <taxon>Glomeromycotina</taxon>
        <taxon>Glomeromycetes</taxon>
        <taxon>Diversisporales</taxon>
        <taxon>Gigasporaceae</taxon>
        <taxon>Gigaspora</taxon>
    </lineage>
</organism>
<comment type="caution">
    <text evidence="1">The sequence shown here is derived from an EMBL/GenBank/DDBJ whole genome shotgun (WGS) entry which is preliminary data.</text>
</comment>